<evidence type="ECO:0000313" key="6">
    <source>
        <dbReference type="EMBL" id="PHP29222.1"/>
    </source>
</evidence>
<evidence type="ECO:0000256" key="4">
    <source>
        <dbReference type="SAM" id="MobiDB-lite"/>
    </source>
</evidence>
<dbReference type="Pfam" id="PF03472">
    <property type="entry name" value="Autoind_bind"/>
    <property type="match status" value="1"/>
</dbReference>
<accession>A0A2G1MKN3</accession>
<dbReference type="EMBL" id="NQWH01000003">
    <property type="protein sequence ID" value="PHP29222.1"/>
    <property type="molecule type" value="Genomic_DNA"/>
</dbReference>
<dbReference type="InterPro" id="IPR005143">
    <property type="entry name" value="TF_LuxR_autoind-bd_dom"/>
</dbReference>
<reference evidence="6 7" key="1">
    <citation type="submission" date="2017-08" db="EMBL/GenBank/DDBJ databases">
        <title>Draft Genome Sequence of Loktanella cinnabarina Strain XM1, Isolated from Coastal Surface Water.</title>
        <authorList>
            <person name="Ma R."/>
            <person name="Wang J."/>
            <person name="Wang Q."/>
            <person name="Ma Z."/>
            <person name="Li J."/>
            <person name="Chen L."/>
        </authorList>
    </citation>
    <scope>NUCLEOTIDE SEQUENCE [LARGE SCALE GENOMIC DNA]</scope>
    <source>
        <strain evidence="6 7">XM1</strain>
    </source>
</reference>
<keyword evidence="7" id="KW-1185">Reference proteome</keyword>
<protein>
    <recommendedName>
        <fullName evidence="5">Transcription factor LuxR-like autoinducer-binding domain-containing protein</fullName>
    </recommendedName>
</protein>
<dbReference type="SUPFAM" id="SSF75516">
    <property type="entry name" value="Pheromone-binding domain of LuxR-like quorum-sensing transcription factors"/>
    <property type="match status" value="1"/>
</dbReference>
<dbReference type="OrthoDB" id="7826109at2"/>
<sequence length="176" mass="19242">MLVEAANTEVTPEMTPPNADSIGDSLSHLKQIAPGGFAIGLHVRFAAPKLMFNCYPAEWITSYARQGLLMSDPTVRWAMSSEGVLRWSDVDPGDDPRRVMPQAAEYGLRYGVTLSMASGARSFGGLAHTERPFEDAEIETMRAELARLHALTRDIDELDPATRARLAKLSIAVVTL</sequence>
<evidence type="ECO:0000313" key="7">
    <source>
        <dbReference type="Proteomes" id="UP000221860"/>
    </source>
</evidence>
<organism evidence="6 7">
    <name type="scientific">Limimaricola cinnabarinus</name>
    <dbReference type="NCBI Taxonomy" id="1125964"/>
    <lineage>
        <taxon>Bacteria</taxon>
        <taxon>Pseudomonadati</taxon>
        <taxon>Pseudomonadota</taxon>
        <taxon>Alphaproteobacteria</taxon>
        <taxon>Rhodobacterales</taxon>
        <taxon>Paracoccaceae</taxon>
        <taxon>Limimaricola</taxon>
    </lineage>
</organism>
<dbReference type="InterPro" id="IPR036693">
    <property type="entry name" value="TF_LuxR_autoind-bd_dom_sf"/>
</dbReference>
<comment type="caution">
    <text evidence="6">The sequence shown here is derived from an EMBL/GenBank/DDBJ whole genome shotgun (WGS) entry which is preliminary data.</text>
</comment>
<evidence type="ECO:0000256" key="2">
    <source>
        <dbReference type="ARBA" id="ARBA00023125"/>
    </source>
</evidence>
<name>A0A2G1MKN3_9RHOB</name>
<dbReference type="Proteomes" id="UP000221860">
    <property type="component" value="Unassembled WGS sequence"/>
</dbReference>
<feature type="region of interest" description="Disordered" evidence="4">
    <location>
        <begin position="1"/>
        <end position="22"/>
    </location>
</feature>
<evidence type="ECO:0000256" key="3">
    <source>
        <dbReference type="ARBA" id="ARBA00023163"/>
    </source>
</evidence>
<proteinExistence type="predicted"/>
<dbReference type="RefSeq" id="WP_099273579.1">
    <property type="nucleotide sequence ID" value="NZ_CANMUC010000002.1"/>
</dbReference>
<keyword evidence="1" id="KW-0805">Transcription regulation</keyword>
<keyword evidence="3" id="KW-0804">Transcription</keyword>
<dbReference type="AlphaFoldDB" id="A0A2G1MKN3"/>
<dbReference type="Gene3D" id="3.30.450.80">
    <property type="entry name" value="Transcription factor LuxR-like, autoinducer-binding domain"/>
    <property type="match status" value="1"/>
</dbReference>
<evidence type="ECO:0000256" key="1">
    <source>
        <dbReference type="ARBA" id="ARBA00023015"/>
    </source>
</evidence>
<gene>
    <name evidence="6" type="ORF">CJ301_01755</name>
</gene>
<evidence type="ECO:0000259" key="5">
    <source>
        <dbReference type="Pfam" id="PF03472"/>
    </source>
</evidence>
<keyword evidence="2" id="KW-0238">DNA-binding</keyword>
<dbReference type="GO" id="GO:0003677">
    <property type="term" value="F:DNA binding"/>
    <property type="evidence" value="ECO:0007669"/>
    <property type="project" value="UniProtKB-KW"/>
</dbReference>
<feature type="domain" description="Transcription factor LuxR-like autoinducer-binding" evidence="5">
    <location>
        <begin position="49"/>
        <end position="153"/>
    </location>
</feature>